<evidence type="ECO:0000256" key="7">
    <source>
        <dbReference type="ARBA" id="ARBA00023157"/>
    </source>
</evidence>
<dbReference type="GO" id="GO:0046872">
    <property type="term" value="F:metal ion binding"/>
    <property type="evidence" value="ECO:0007669"/>
    <property type="project" value="UniProtKB-KW"/>
</dbReference>
<protein>
    <submittedName>
        <fullName evidence="10">Uncharacterized protein, isoform B</fullName>
        <ecNumber evidence="10">3.4.21.-</ecNumber>
    </submittedName>
</protein>
<dbReference type="GO" id="GO:0004252">
    <property type="term" value="F:serine-type endopeptidase activity"/>
    <property type="evidence" value="ECO:0007669"/>
    <property type="project" value="InterPro"/>
</dbReference>
<keyword evidence="6" id="KW-0865">Zymogen</keyword>
<dbReference type="PANTHER" id="PTHR24256">
    <property type="entry name" value="TRYPTASE-RELATED"/>
    <property type="match status" value="1"/>
</dbReference>
<keyword evidence="11" id="KW-1185">Reference proteome</keyword>
<dbReference type="GO" id="GO:0006508">
    <property type="term" value="P:proteolysis"/>
    <property type="evidence" value="ECO:0007669"/>
    <property type="project" value="UniProtKB-KW"/>
</dbReference>
<dbReference type="InterPro" id="IPR051487">
    <property type="entry name" value="Ser/Thr_Proteases_Immune/Dev"/>
</dbReference>
<dbReference type="Gene3D" id="2.40.10.10">
    <property type="entry name" value="Trypsin-like serine proteases"/>
    <property type="match status" value="2"/>
</dbReference>
<accession>A0A0R1DRA6</accession>
<evidence type="ECO:0000256" key="3">
    <source>
        <dbReference type="ARBA" id="ARBA00022801"/>
    </source>
</evidence>
<dbReference type="SUPFAM" id="SSF50494">
    <property type="entry name" value="Trypsin-like serine proteases"/>
    <property type="match status" value="1"/>
</dbReference>
<evidence type="ECO:0000256" key="5">
    <source>
        <dbReference type="ARBA" id="ARBA00022837"/>
    </source>
</evidence>
<name>A0A0R1DRA6_DROYA</name>
<keyword evidence="1" id="KW-0645">Protease</keyword>
<dbReference type="Pfam" id="PF00089">
    <property type="entry name" value="Trypsin"/>
    <property type="match status" value="1"/>
</dbReference>
<keyword evidence="4" id="KW-0720">Serine protease</keyword>
<dbReference type="EMBL" id="CM000158">
    <property type="protein sequence ID" value="KRJ99720.1"/>
    <property type="molecule type" value="Genomic_DNA"/>
</dbReference>
<evidence type="ECO:0000256" key="8">
    <source>
        <dbReference type="ARBA" id="ARBA00024195"/>
    </source>
</evidence>
<keyword evidence="5" id="KW-0106">Calcium</keyword>
<sequence>MWRFTHHFSNVRLGEYDIQHPMPICDNYVCKPRAFNVDVDMKIVHSDARNDIGLLRMNKSVIFSDYVRPICLLVDAPVGRVPAFNVTGWGRNSNGEQQHRLQIAHLYEFPKERCRNFNQVLDASYICAGSSHDDSCEGDSGGPLSAIRRYGGRRRVFQYGVVSAGIRSCKGLAVYTNVTHFTDWILGVIQNNAYAFA</sequence>
<dbReference type="FunFam" id="2.40.10.10:FF:000078">
    <property type="entry name" value="Serine protease H137"/>
    <property type="match status" value="1"/>
</dbReference>
<dbReference type="Proteomes" id="UP000002282">
    <property type="component" value="Chromosome 2R"/>
</dbReference>
<dbReference type="AlphaFoldDB" id="A0A0R1DRA6"/>
<dbReference type="InterPro" id="IPR001254">
    <property type="entry name" value="Trypsin_dom"/>
</dbReference>
<dbReference type="InterPro" id="IPR001314">
    <property type="entry name" value="Peptidase_S1A"/>
</dbReference>
<reference evidence="10 11" key="1">
    <citation type="journal article" date="2007" name="Nature">
        <title>Evolution of genes and genomes on the Drosophila phylogeny.</title>
        <authorList>
            <consortium name="Drosophila 12 Genomes Consortium"/>
            <person name="Clark A.G."/>
            <person name="Eisen M.B."/>
            <person name="Smith D.R."/>
            <person name="Bergman C.M."/>
            <person name="Oliver B."/>
            <person name="Markow T.A."/>
            <person name="Kaufman T.C."/>
            <person name="Kellis M."/>
            <person name="Gelbart W."/>
            <person name="Iyer V.N."/>
            <person name="Pollard D.A."/>
            <person name="Sackton T.B."/>
            <person name="Larracuente A.M."/>
            <person name="Singh N.D."/>
            <person name="Abad J.P."/>
            <person name="Abt D.N."/>
            <person name="Adryan B."/>
            <person name="Aguade M."/>
            <person name="Akashi H."/>
            <person name="Anderson W.W."/>
            <person name="Aquadro C.F."/>
            <person name="Ardell D.H."/>
            <person name="Arguello R."/>
            <person name="Artieri C.G."/>
            <person name="Barbash D.A."/>
            <person name="Barker D."/>
            <person name="Barsanti P."/>
            <person name="Batterham P."/>
            <person name="Batzoglou S."/>
            <person name="Begun D."/>
            <person name="Bhutkar A."/>
            <person name="Blanco E."/>
            <person name="Bosak S.A."/>
            <person name="Bradley R.K."/>
            <person name="Brand A.D."/>
            <person name="Brent M.R."/>
            <person name="Brooks A.N."/>
            <person name="Brown R.H."/>
            <person name="Butlin R.K."/>
            <person name="Caggese C."/>
            <person name="Calvi B.R."/>
            <person name="Bernardo de Carvalho A."/>
            <person name="Caspi A."/>
            <person name="Castrezana S."/>
            <person name="Celniker S.E."/>
            <person name="Chang J.L."/>
            <person name="Chapple C."/>
            <person name="Chatterji S."/>
            <person name="Chinwalla A."/>
            <person name="Civetta A."/>
            <person name="Clifton S.W."/>
            <person name="Comeron J.M."/>
            <person name="Costello J.C."/>
            <person name="Coyne J.A."/>
            <person name="Daub J."/>
            <person name="David R.G."/>
            <person name="Delcher A.L."/>
            <person name="Delehaunty K."/>
            <person name="Do C.B."/>
            <person name="Ebling H."/>
            <person name="Edwards K."/>
            <person name="Eickbush T."/>
            <person name="Evans J.D."/>
            <person name="Filipski A."/>
            <person name="Findeiss S."/>
            <person name="Freyhult E."/>
            <person name="Fulton L."/>
            <person name="Fulton R."/>
            <person name="Garcia A.C."/>
            <person name="Gardiner A."/>
            <person name="Garfield D.A."/>
            <person name="Garvin B.E."/>
            <person name="Gibson G."/>
            <person name="Gilbert D."/>
            <person name="Gnerre S."/>
            <person name="Godfrey J."/>
            <person name="Good R."/>
            <person name="Gotea V."/>
            <person name="Gravely B."/>
            <person name="Greenberg A.J."/>
            <person name="Griffiths-Jones S."/>
            <person name="Gross S."/>
            <person name="Guigo R."/>
            <person name="Gustafson E.A."/>
            <person name="Haerty W."/>
            <person name="Hahn M.W."/>
            <person name="Halligan D.L."/>
            <person name="Halpern A.L."/>
            <person name="Halter G.M."/>
            <person name="Han M.V."/>
            <person name="Heger A."/>
            <person name="Hillier L."/>
            <person name="Hinrichs A.S."/>
            <person name="Holmes I."/>
            <person name="Hoskins R.A."/>
            <person name="Hubisz M.J."/>
            <person name="Hultmark D."/>
            <person name="Huntley M.A."/>
            <person name="Jaffe D.B."/>
            <person name="Jagadeeshan S."/>
            <person name="Jeck W.R."/>
            <person name="Johnson J."/>
            <person name="Jones C.D."/>
            <person name="Jordan W.C."/>
            <person name="Karpen G.H."/>
            <person name="Kataoka E."/>
            <person name="Keightley P.D."/>
            <person name="Kheradpour P."/>
            <person name="Kirkness E.F."/>
            <person name="Koerich L.B."/>
            <person name="Kristiansen K."/>
            <person name="Kudrna D."/>
            <person name="Kulathinal R.J."/>
            <person name="Kumar S."/>
            <person name="Kwok R."/>
            <person name="Lander E."/>
            <person name="Langley C.H."/>
            <person name="Lapoint R."/>
            <person name="Lazzaro B.P."/>
            <person name="Lee S.J."/>
            <person name="Levesque L."/>
            <person name="Li R."/>
            <person name="Lin C.F."/>
            <person name="Lin M.F."/>
            <person name="Lindblad-Toh K."/>
            <person name="Llopart A."/>
            <person name="Long M."/>
            <person name="Low L."/>
            <person name="Lozovsky E."/>
            <person name="Lu J."/>
            <person name="Luo M."/>
            <person name="Machado C.A."/>
            <person name="Makalowski W."/>
            <person name="Marzo M."/>
            <person name="Matsuda M."/>
            <person name="Matzkin L."/>
            <person name="McAllister B."/>
            <person name="McBride C.S."/>
            <person name="McKernan B."/>
            <person name="McKernan K."/>
            <person name="Mendez-Lago M."/>
            <person name="Minx P."/>
            <person name="Mollenhauer M.U."/>
            <person name="Montooth K."/>
            <person name="Mount S.M."/>
            <person name="Mu X."/>
            <person name="Myers E."/>
            <person name="Negre B."/>
            <person name="Newfeld S."/>
            <person name="Nielsen R."/>
            <person name="Noor M.A."/>
            <person name="O'Grady P."/>
            <person name="Pachter L."/>
            <person name="Papaceit M."/>
            <person name="Parisi M.J."/>
            <person name="Parisi M."/>
            <person name="Parts L."/>
            <person name="Pedersen J.S."/>
            <person name="Pesole G."/>
            <person name="Phillippy A.M."/>
            <person name="Ponting C.P."/>
            <person name="Pop M."/>
            <person name="Porcelli D."/>
            <person name="Powell J.R."/>
            <person name="Prohaska S."/>
            <person name="Pruitt K."/>
            <person name="Puig M."/>
            <person name="Quesneville H."/>
            <person name="Ram K.R."/>
            <person name="Rand D."/>
            <person name="Rasmussen M.D."/>
            <person name="Reed L.K."/>
            <person name="Reenan R."/>
            <person name="Reily A."/>
            <person name="Remington K.A."/>
            <person name="Rieger T.T."/>
            <person name="Ritchie M.G."/>
            <person name="Robin C."/>
            <person name="Rogers Y.H."/>
            <person name="Rohde C."/>
            <person name="Rozas J."/>
            <person name="Rubenfield M.J."/>
            <person name="Ruiz A."/>
            <person name="Russo S."/>
            <person name="Salzberg S.L."/>
            <person name="Sanchez-Gracia A."/>
            <person name="Saranga D.J."/>
            <person name="Sato H."/>
            <person name="Schaeffer S.W."/>
            <person name="Schatz M.C."/>
            <person name="Schlenke T."/>
            <person name="Schwartz R."/>
            <person name="Segarra C."/>
            <person name="Singh R.S."/>
            <person name="Sirot L."/>
            <person name="Sirota M."/>
            <person name="Sisneros N.B."/>
            <person name="Smith C.D."/>
            <person name="Smith T.F."/>
            <person name="Spieth J."/>
            <person name="Stage D.E."/>
            <person name="Stark A."/>
            <person name="Stephan W."/>
            <person name="Strausberg R.L."/>
            <person name="Strempel S."/>
            <person name="Sturgill D."/>
            <person name="Sutton G."/>
            <person name="Sutton G.G."/>
            <person name="Tao W."/>
            <person name="Teichmann S."/>
            <person name="Tobari Y.N."/>
            <person name="Tomimura Y."/>
            <person name="Tsolas J.M."/>
            <person name="Valente V.L."/>
            <person name="Venter E."/>
            <person name="Venter J.C."/>
            <person name="Vicario S."/>
            <person name="Vieira F.G."/>
            <person name="Vilella A.J."/>
            <person name="Villasante A."/>
            <person name="Walenz B."/>
            <person name="Wang J."/>
            <person name="Wasserman M."/>
            <person name="Watts T."/>
            <person name="Wilson D."/>
            <person name="Wilson R.K."/>
            <person name="Wing R.A."/>
            <person name="Wolfner M.F."/>
            <person name="Wong A."/>
            <person name="Wong G.K."/>
            <person name="Wu C.I."/>
            <person name="Wu G."/>
            <person name="Yamamoto D."/>
            <person name="Yang H.P."/>
            <person name="Yang S.P."/>
            <person name="Yorke J.A."/>
            <person name="Yoshida K."/>
            <person name="Zdobnov E."/>
            <person name="Zhang P."/>
            <person name="Zhang Y."/>
            <person name="Zimin A.V."/>
            <person name="Baldwin J."/>
            <person name="Abdouelleil A."/>
            <person name="Abdulkadir J."/>
            <person name="Abebe A."/>
            <person name="Abera B."/>
            <person name="Abreu J."/>
            <person name="Acer S.C."/>
            <person name="Aftuck L."/>
            <person name="Alexander A."/>
            <person name="An P."/>
            <person name="Anderson E."/>
            <person name="Anderson S."/>
            <person name="Arachi H."/>
            <person name="Azer M."/>
            <person name="Bachantsang P."/>
            <person name="Barry A."/>
            <person name="Bayul T."/>
            <person name="Berlin A."/>
            <person name="Bessette D."/>
            <person name="Bloom T."/>
            <person name="Blye J."/>
            <person name="Boguslavskiy L."/>
            <person name="Bonnet C."/>
            <person name="Boukhgalter B."/>
            <person name="Bourzgui I."/>
            <person name="Brown A."/>
            <person name="Cahill P."/>
            <person name="Channer S."/>
            <person name="Cheshatsang Y."/>
            <person name="Chuda L."/>
            <person name="Citroen M."/>
            <person name="Collymore A."/>
            <person name="Cooke P."/>
            <person name="Costello M."/>
            <person name="D'Aco K."/>
            <person name="Daza R."/>
            <person name="De Haan G."/>
            <person name="DeGray S."/>
            <person name="DeMaso C."/>
            <person name="Dhargay N."/>
            <person name="Dooley K."/>
            <person name="Dooley E."/>
            <person name="Doricent M."/>
            <person name="Dorje P."/>
            <person name="Dorjee K."/>
            <person name="Dupes A."/>
            <person name="Elong R."/>
            <person name="Falk J."/>
            <person name="Farina A."/>
            <person name="Faro S."/>
            <person name="Ferguson D."/>
            <person name="Fisher S."/>
            <person name="Foley C.D."/>
            <person name="Franke A."/>
            <person name="Friedrich D."/>
            <person name="Gadbois L."/>
            <person name="Gearin G."/>
            <person name="Gearin C.R."/>
            <person name="Giannoukos G."/>
            <person name="Goode T."/>
            <person name="Graham J."/>
            <person name="Grandbois E."/>
            <person name="Grewal S."/>
            <person name="Gyaltsen K."/>
            <person name="Hafez N."/>
            <person name="Hagos B."/>
            <person name="Hall J."/>
            <person name="Henson C."/>
            <person name="Hollinger A."/>
            <person name="Honan T."/>
            <person name="Huard M.D."/>
            <person name="Hughes L."/>
            <person name="Hurhula B."/>
            <person name="Husby M.E."/>
            <person name="Kamat A."/>
            <person name="Kanga B."/>
            <person name="Kashin S."/>
            <person name="Khazanovich D."/>
            <person name="Kisner P."/>
            <person name="Lance K."/>
            <person name="Lara M."/>
            <person name="Lee W."/>
            <person name="Lennon N."/>
            <person name="Letendre F."/>
            <person name="LeVine R."/>
            <person name="Lipovsky A."/>
            <person name="Liu X."/>
            <person name="Liu J."/>
            <person name="Liu S."/>
            <person name="Lokyitsang T."/>
            <person name="Lokyitsang Y."/>
            <person name="Lubonja R."/>
            <person name="Lui A."/>
            <person name="MacDonald P."/>
            <person name="Magnisalis V."/>
            <person name="Maru K."/>
            <person name="Matthews C."/>
            <person name="McCusker W."/>
            <person name="McDonough S."/>
            <person name="Mehta T."/>
            <person name="Meldrim J."/>
            <person name="Meneus L."/>
            <person name="Mihai O."/>
            <person name="Mihalev A."/>
            <person name="Mihova T."/>
            <person name="Mittelman R."/>
            <person name="Mlenga V."/>
            <person name="Montmayeur A."/>
            <person name="Mulrain L."/>
            <person name="Navidi A."/>
            <person name="Naylor J."/>
            <person name="Negash T."/>
            <person name="Nguyen T."/>
            <person name="Nguyen N."/>
            <person name="Nicol R."/>
            <person name="Norbu C."/>
            <person name="Norbu N."/>
            <person name="Novod N."/>
            <person name="O'Neill B."/>
            <person name="Osman S."/>
            <person name="Markiewicz E."/>
            <person name="Oyono O.L."/>
            <person name="Patti C."/>
            <person name="Phunkhang P."/>
            <person name="Pierre F."/>
            <person name="Priest M."/>
            <person name="Raghuraman S."/>
            <person name="Rege F."/>
            <person name="Reyes R."/>
            <person name="Rise C."/>
            <person name="Rogov P."/>
            <person name="Ross K."/>
            <person name="Ryan E."/>
            <person name="Settipalli S."/>
            <person name="Shea T."/>
            <person name="Sherpa N."/>
            <person name="Shi L."/>
            <person name="Shih D."/>
            <person name="Sparrow T."/>
            <person name="Spaulding J."/>
            <person name="Stalker J."/>
            <person name="Stange-Thomann N."/>
            <person name="Stavropoulos S."/>
            <person name="Stone C."/>
            <person name="Strader C."/>
            <person name="Tesfaye S."/>
            <person name="Thomson T."/>
            <person name="Thoulutsang Y."/>
            <person name="Thoulutsang D."/>
            <person name="Topham K."/>
            <person name="Topping I."/>
            <person name="Tsamla T."/>
            <person name="Vassiliev H."/>
            <person name="Vo A."/>
            <person name="Wangchuk T."/>
            <person name="Wangdi T."/>
            <person name="Weiand M."/>
            <person name="Wilkinson J."/>
            <person name="Wilson A."/>
            <person name="Yadav S."/>
            <person name="Young G."/>
            <person name="Yu Q."/>
            <person name="Zembek L."/>
            <person name="Zhong D."/>
            <person name="Zimmer A."/>
            <person name="Zwirko Z."/>
            <person name="Jaffe D.B."/>
            <person name="Alvarez P."/>
            <person name="Brockman W."/>
            <person name="Butler J."/>
            <person name="Chin C."/>
            <person name="Gnerre S."/>
            <person name="Grabherr M."/>
            <person name="Kleber M."/>
            <person name="Mauceli E."/>
            <person name="MacCallum I."/>
        </authorList>
    </citation>
    <scope>NUCLEOTIDE SEQUENCE [LARGE SCALE GENOMIC DNA]</scope>
    <source>
        <strain evidence="11">Tai18E2 / Tucson 14021-0261.01</strain>
    </source>
</reference>
<comment type="similarity">
    <text evidence="8">Belongs to the peptidase S1 family. CLIP subfamily.</text>
</comment>
<dbReference type="EC" id="3.4.21.-" evidence="10"/>
<keyword evidence="3 10" id="KW-0378">Hydrolase</keyword>
<evidence type="ECO:0000313" key="11">
    <source>
        <dbReference type="Proteomes" id="UP000002282"/>
    </source>
</evidence>
<evidence type="ECO:0000259" key="9">
    <source>
        <dbReference type="PROSITE" id="PS50240"/>
    </source>
</evidence>
<evidence type="ECO:0000256" key="2">
    <source>
        <dbReference type="ARBA" id="ARBA00022723"/>
    </source>
</evidence>
<dbReference type="SMART" id="SM00020">
    <property type="entry name" value="Tryp_SPc"/>
    <property type="match status" value="1"/>
</dbReference>
<organism evidence="10 11">
    <name type="scientific">Drosophila yakuba</name>
    <name type="common">Fruit fly</name>
    <dbReference type="NCBI Taxonomy" id="7245"/>
    <lineage>
        <taxon>Eukaryota</taxon>
        <taxon>Metazoa</taxon>
        <taxon>Ecdysozoa</taxon>
        <taxon>Arthropoda</taxon>
        <taxon>Hexapoda</taxon>
        <taxon>Insecta</taxon>
        <taxon>Pterygota</taxon>
        <taxon>Neoptera</taxon>
        <taxon>Endopterygota</taxon>
        <taxon>Diptera</taxon>
        <taxon>Brachycera</taxon>
        <taxon>Muscomorpha</taxon>
        <taxon>Ephydroidea</taxon>
        <taxon>Drosophilidae</taxon>
        <taxon>Drosophila</taxon>
        <taxon>Sophophora</taxon>
    </lineage>
</organism>
<evidence type="ECO:0000256" key="1">
    <source>
        <dbReference type="ARBA" id="ARBA00022670"/>
    </source>
</evidence>
<keyword evidence="2" id="KW-0479">Metal-binding</keyword>
<proteinExistence type="inferred from homology"/>
<dbReference type="InterPro" id="IPR033116">
    <property type="entry name" value="TRYPSIN_SER"/>
</dbReference>
<feature type="domain" description="Peptidase S1" evidence="9">
    <location>
        <begin position="1"/>
        <end position="190"/>
    </location>
</feature>
<dbReference type="OrthoDB" id="8250810at2759"/>
<keyword evidence="7" id="KW-1015">Disulfide bond</keyword>
<dbReference type="PROSITE" id="PS50240">
    <property type="entry name" value="TRYPSIN_DOM"/>
    <property type="match status" value="1"/>
</dbReference>
<gene>
    <name evidence="10" type="primary">Dyak\GE13709</name>
    <name evidence="10" type="synonym">dyak_GLEANR_13895</name>
    <name evidence="10" type="synonym">GE13709</name>
    <name evidence="10" type="ORF">Dyak_GE13709</name>
</gene>
<dbReference type="InterPro" id="IPR009003">
    <property type="entry name" value="Peptidase_S1_PA"/>
</dbReference>
<dbReference type="PRINTS" id="PR00722">
    <property type="entry name" value="CHYMOTRYPSIN"/>
</dbReference>
<dbReference type="InterPro" id="IPR043504">
    <property type="entry name" value="Peptidase_S1_PA_chymotrypsin"/>
</dbReference>
<dbReference type="PROSITE" id="PS00135">
    <property type="entry name" value="TRYPSIN_SER"/>
    <property type="match status" value="1"/>
</dbReference>
<evidence type="ECO:0000256" key="6">
    <source>
        <dbReference type="ARBA" id="ARBA00023145"/>
    </source>
</evidence>
<reference evidence="10 11" key="2">
    <citation type="journal article" date="2007" name="PLoS Biol.">
        <title>Principles of genome evolution in the Drosophila melanogaster species group.</title>
        <authorList>
            <person name="Ranz J.M."/>
            <person name="Maurin D."/>
            <person name="Chan Y.S."/>
            <person name="von Grotthuss M."/>
            <person name="Hillier L.W."/>
            <person name="Roote J."/>
            <person name="Ashburner M."/>
            <person name="Bergman C.M."/>
        </authorList>
    </citation>
    <scope>NUCLEOTIDE SEQUENCE [LARGE SCALE GENOMIC DNA]</scope>
    <source>
        <strain evidence="11">Tai18E2 / Tucson 14021-0261.01</strain>
    </source>
</reference>
<evidence type="ECO:0000313" key="10">
    <source>
        <dbReference type="EMBL" id="KRJ99720.1"/>
    </source>
</evidence>
<evidence type="ECO:0000256" key="4">
    <source>
        <dbReference type="ARBA" id="ARBA00022825"/>
    </source>
</evidence>